<dbReference type="EMBL" id="CP139960">
    <property type="protein sequence ID" value="WQD36940.1"/>
    <property type="molecule type" value="Genomic_DNA"/>
</dbReference>
<reference evidence="3 4" key="1">
    <citation type="submission" date="2023-12" db="EMBL/GenBank/DDBJ databases">
        <title>Genome sequencing and assembly of bacterial species from a model synthetic community.</title>
        <authorList>
            <person name="Hogle S.L."/>
        </authorList>
    </citation>
    <scope>NUCLEOTIDE SEQUENCE [LARGE SCALE GENOMIC DNA]</scope>
    <source>
        <strain evidence="3 4">HAMBI_3031</strain>
    </source>
</reference>
<dbReference type="InterPro" id="IPR006860">
    <property type="entry name" value="FecR"/>
</dbReference>
<sequence length="220" mass="24934">MKEELAILLSRKLSGEATPAELKKLGEWIRDNPQDHYVIESVQLYWHSMPGQDFFNISDNAHFERILNKAETSAVPLYGLQKAEKKDRPLWLKWIAAAAFIGFAIVAAIMFQQQLQKGDGAKNDIVTSRGIRSKIILPDGTKVWLNADTRLNFDKKFNGALREVYLDGEAFFDVVQNKERPFIVHTSDIDIRVLGTAFNVKSYKEEATIEATLIHGSIQV</sequence>
<keyword evidence="1" id="KW-0812">Transmembrane</keyword>
<evidence type="ECO:0000259" key="2">
    <source>
        <dbReference type="Pfam" id="PF04773"/>
    </source>
</evidence>
<name>A0ABZ0W4K0_9BACT</name>
<dbReference type="RefSeq" id="WP_114791952.1">
    <property type="nucleotide sequence ID" value="NZ_CP139960.1"/>
</dbReference>
<keyword evidence="1" id="KW-1133">Transmembrane helix</keyword>
<protein>
    <submittedName>
        <fullName evidence="3">FecR family protein</fullName>
    </submittedName>
</protein>
<feature type="transmembrane region" description="Helical" evidence="1">
    <location>
        <begin position="90"/>
        <end position="111"/>
    </location>
</feature>
<dbReference type="PANTHER" id="PTHR30273:SF2">
    <property type="entry name" value="PROTEIN FECR"/>
    <property type="match status" value="1"/>
</dbReference>
<accession>A0ABZ0W4K0</accession>
<feature type="domain" description="FecR protein" evidence="2">
    <location>
        <begin position="124"/>
        <end position="218"/>
    </location>
</feature>
<keyword evidence="4" id="KW-1185">Reference proteome</keyword>
<gene>
    <name evidence="3" type="ORF">U0035_14805</name>
</gene>
<organism evidence="3 4">
    <name type="scientific">Niabella yanshanensis</name>
    <dbReference type="NCBI Taxonomy" id="577386"/>
    <lineage>
        <taxon>Bacteria</taxon>
        <taxon>Pseudomonadati</taxon>
        <taxon>Bacteroidota</taxon>
        <taxon>Chitinophagia</taxon>
        <taxon>Chitinophagales</taxon>
        <taxon>Chitinophagaceae</taxon>
        <taxon>Niabella</taxon>
    </lineage>
</organism>
<evidence type="ECO:0000256" key="1">
    <source>
        <dbReference type="SAM" id="Phobius"/>
    </source>
</evidence>
<dbReference type="InterPro" id="IPR012373">
    <property type="entry name" value="Ferrdict_sens_TM"/>
</dbReference>
<dbReference type="Pfam" id="PF04773">
    <property type="entry name" value="FecR"/>
    <property type="match status" value="1"/>
</dbReference>
<evidence type="ECO:0000313" key="4">
    <source>
        <dbReference type="Proteomes" id="UP001325680"/>
    </source>
</evidence>
<dbReference type="Gene3D" id="2.60.120.1440">
    <property type="match status" value="1"/>
</dbReference>
<keyword evidence="1" id="KW-0472">Membrane</keyword>
<dbReference type="Proteomes" id="UP001325680">
    <property type="component" value="Chromosome"/>
</dbReference>
<proteinExistence type="predicted"/>
<dbReference type="PANTHER" id="PTHR30273">
    <property type="entry name" value="PERIPLASMIC SIGNAL SENSOR AND SIGMA FACTOR ACTIVATOR FECR-RELATED"/>
    <property type="match status" value="1"/>
</dbReference>
<evidence type="ECO:0000313" key="3">
    <source>
        <dbReference type="EMBL" id="WQD36940.1"/>
    </source>
</evidence>